<accession>A0ABR6HT98</accession>
<evidence type="ECO:0000313" key="1">
    <source>
        <dbReference type="EMBL" id="MBB3713745.1"/>
    </source>
</evidence>
<evidence type="ECO:0000313" key="2">
    <source>
        <dbReference type="Proteomes" id="UP000576152"/>
    </source>
</evidence>
<name>A0ABR6HT98_9RHOB</name>
<gene>
    <name evidence="1" type="ORF">FHS00_003352</name>
</gene>
<evidence type="ECO:0008006" key="3">
    <source>
        <dbReference type="Google" id="ProtNLM"/>
    </source>
</evidence>
<dbReference type="Proteomes" id="UP000576152">
    <property type="component" value="Unassembled WGS sequence"/>
</dbReference>
<proteinExistence type="predicted"/>
<organism evidence="1 2">
    <name type="scientific">Limimaricola variabilis</name>
    <dbReference type="NCBI Taxonomy" id="1492771"/>
    <lineage>
        <taxon>Bacteria</taxon>
        <taxon>Pseudomonadati</taxon>
        <taxon>Pseudomonadota</taxon>
        <taxon>Alphaproteobacteria</taxon>
        <taxon>Rhodobacterales</taxon>
        <taxon>Paracoccaceae</taxon>
        <taxon>Limimaricola</taxon>
    </lineage>
</organism>
<dbReference type="EMBL" id="JACIBX010000019">
    <property type="protein sequence ID" value="MBB3713745.1"/>
    <property type="molecule type" value="Genomic_DNA"/>
</dbReference>
<dbReference type="RefSeq" id="WP_183475217.1">
    <property type="nucleotide sequence ID" value="NZ_JACIBX010000019.1"/>
</dbReference>
<comment type="caution">
    <text evidence="1">The sequence shown here is derived from an EMBL/GenBank/DDBJ whole genome shotgun (WGS) entry which is preliminary data.</text>
</comment>
<protein>
    <recommendedName>
        <fullName evidence="3">TnsA endonuclease N-terminal domain-containing protein</fullName>
    </recommendedName>
</protein>
<sequence>MSIDRPEPWFPGAEEVMNLEHDEWAYSPPKYKRQTVITLGPVEGVLPFAGVRSPLSASSSSHRVTLTYCVPANDNKPRIGKCESAAELAVAQEALMDPRLYDLEFQPCSVSFLFDGTKHDHTYDLRLTMVCGERRLVFVRNRTSLQRPKEQAKLRALVAATPESEGHRVLVVDADSYSRPRRDNLHRMKIAFDQAEPEVDEIVLETAARLRTLWLLRDLIAAVDLEPCVAFQSILRLIGRRQLHTNLDHVISYYSRIWWPE</sequence>
<reference evidence="1 2" key="1">
    <citation type="submission" date="2020-08" db="EMBL/GenBank/DDBJ databases">
        <title>Genomic Encyclopedia of Type Strains, Phase III (KMG-III): the genomes of soil and plant-associated and newly described type strains.</title>
        <authorList>
            <person name="Whitman W."/>
        </authorList>
    </citation>
    <scope>NUCLEOTIDE SEQUENCE [LARGE SCALE GENOMIC DNA]</scope>
    <source>
        <strain evidence="1 2">CECT 8572</strain>
    </source>
</reference>
<keyword evidence="2" id="KW-1185">Reference proteome</keyword>